<evidence type="ECO:0000259" key="9">
    <source>
        <dbReference type="Pfam" id="PF00089"/>
    </source>
</evidence>
<dbReference type="RefSeq" id="WP_145806559.1">
    <property type="nucleotide sequence ID" value="NZ_VIVK01000001.1"/>
</dbReference>
<evidence type="ECO:0000256" key="4">
    <source>
        <dbReference type="ARBA" id="ARBA00022825"/>
    </source>
</evidence>
<keyword evidence="11" id="KW-1185">Reference proteome</keyword>
<dbReference type="CDD" id="cd21112">
    <property type="entry name" value="alphaLP-like"/>
    <property type="match status" value="1"/>
</dbReference>
<feature type="active site" description="Charge relay system" evidence="6">
    <location>
        <position position="140"/>
    </location>
</feature>
<dbReference type="InterPro" id="IPR009003">
    <property type="entry name" value="Peptidase_S1_PA"/>
</dbReference>
<comment type="caution">
    <text evidence="10">The sequence shown here is derived from an EMBL/GenBank/DDBJ whole genome shotgun (WGS) entry which is preliminary data.</text>
</comment>
<dbReference type="PIRSF" id="PIRSF001134">
    <property type="entry name" value="Streptogrisin"/>
    <property type="match status" value="1"/>
</dbReference>
<dbReference type="Proteomes" id="UP000318380">
    <property type="component" value="Unassembled WGS sequence"/>
</dbReference>
<dbReference type="InterPro" id="IPR033116">
    <property type="entry name" value="TRYPSIN_SER"/>
</dbReference>
<keyword evidence="5 7" id="KW-1015">Disulfide bond</keyword>
<dbReference type="InterPro" id="IPR043504">
    <property type="entry name" value="Peptidase_S1_PA_chymotrypsin"/>
</dbReference>
<dbReference type="PROSITE" id="PS00134">
    <property type="entry name" value="TRYPSIN_HIS"/>
    <property type="match status" value="1"/>
</dbReference>
<evidence type="ECO:0000256" key="1">
    <source>
        <dbReference type="ARBA" id="ARBA00007664"/>
    </source>
</evidence>
<dbReference type="InterPro" id="IPR001254">
    <property type="entry name" value="Trypsin_dom"/>
</dbReference>
<dbReference type="PRINTS" id="PR00861">
    <property type="entry name" value="ALYTICPTASE"/>
</dbReference>
<keyword evidence="2" id="KW-0645">Protease</keyword>
<feature type="active site" description="Charge relay system" evidence="6">
    <location>
        <position position="170"/>
    </location>
</feature>
<organism evidence="10 11">
    <name type="scientific">Kribbella amoyensis</name>
    <dbReference type="NCBI Taxonomy" id="996641"/>
    <lineage>
        <taxon>Bacteria</taxon>
        <taxon>Bacillati</taxon>
        <taxon>Actinomycetota</taxon>
        <taxon>Actinomycetes</taxon>
        <taxon>Propionibacteriales</taxon>
        <taxon>Kribbellaceae</taxon>
        <taxon>Kribbella</taxon>
    </lineage>
</organism>
<dbReference type="InterPro" id="IPR001316">
    <property type="entry name" value="Pept_S1A_streptogrisin"/>
</dbReference>
<evidence type="ECO:0000256" key="2">
    <source>
        <dbReference type="ARBA" id="ARBA00022670"/>
    </source>
</evidence>
<feature type="chain" id="PRO_5021839532" evidence="8">
    <location>
        <begin position="31"/>
        <end position="296"/>
    </location>
</feature>
<dbReference type="EMBL" id="VIVK01000001">
    <property type="protein sequence ID" value="TWD81599.1"/>
    <property type="molecule type" value="Genomic_DNA"/>
</dbReference>
<proteinExistence type="inferred from homology"/>
<dbReference type="SUPFAM" id="SSF50494">
    <property type="entry name" value="Trypsin-like serine proteases"/>
    <property type="match status" value="1"/>
</dbReference>
<reference evidence="10 11" key="1">
    <citation type="submission" date="2019-06" db="EMBL/GenBank/DDBJ databases">
        <title>Sequencing the genomes of 1000 actinobacteria strains.</title>
        <authorList>
            <person name="Klenk H.-P."/>
        </authorList>
    </citation>
    <scope>NUCLEOTIDE SEQUENCE [LARGE SCALE GENOMIC DNA]</scope>
    <source>
        <strain evidence="10 11">DSM 24683</strain>
    </source>
</reference>
<dbReference type="PROSITE" id="PS00135">
    <property type="entry name" value="TRYPSIN_SER"/>
    <property type="match status" value="1"/>
</dbReference>
<evidence type="ECO:0000313" key="11">
    <source>
        <dbReference type="Proteomes" id="UP000318380"/>
    </source>
</evidence>
<name>A0A561BS14_9ACTN</name>
<accession>A0A561BS14</accession>
<keyword evidence="4" id="KW-0720">Serine protease</keyword>
<dbReference type="Gene3D" id="2.40.10.10">
    <property type="entry name" value="Trypsin-like serine proteases"/>
    <property type="match status" value="2"/>
</dbReference>
<evidence type="ECO:0000313" key="10">
    <source>
        <dbReference type="EMBL" id="TWD81599.1"/>
    </source>
</evidence>
<feature type="disulfide bond" evidence="7">
    <location>
        <begin position="121"/>
        <end position="141"/>
    </location>
</feature>
<feature type="disulfide bond" evidence="7">
    <location>
        <begin position="246"/>
        <end position="273"/>
    </location>
</feature>
<evidence type="ECO:0000256" key="8">
    <source>
        <dbReference type="SAM" id="SignalP"/>
    </source>
</evidence>
<keyword evidence="8" id="KW-0732">Signal</keyword>
<dbReference type="GO" id="GO:0004252">
    <property type="term" value="F:serine-type endopeptidase activity"/>
    <property type="evidence" value="ECO:0007669"/>
    <property type="project" value="InterPro"/>
</dbReference>
<evidence type="ECO:0000256" key="7">
    <source>
        <dbReference type="PIRSR" id="PIRSR001134-2"/>
    </source>
</evidence>
<comment type="similarity">
    <text evidence="1">Belongs to the peptidase S1 family.</text>
</comment>
<dbReference type="InterPro" id="IPR018114">
    <property type="entry name" value="TRYPSIN_HIS"/>
</dbReference>
<keyword evidence="3" id="KW-0378">Hydrolase</keyword>
<evidence type="ECO:0000256" key="6">
    <source>
        <dbReference type="PIRSR" id="PIRSR001134-1"/>
    </source>
</evidence>
<feature type="signal peptide" evidence="8">
    <location>
        <begin position="1"/>
        <end position="30"/>
    </location>
</feature>
<dbReference type="OrthoDB" id="3744945at2"/>
<feature type="domain" description="Peptidase S1" evidence="9">
    <location>
        <begin position="131"/>
        <end position="287"/>
    </location>
</feature>
<dbReference type="GO" id="GO:0006508">
    <property type="term" value="P:proteolysis"/>
    <property type="evidence" value="ECO:0007669"/>
    <property type="project" value="UniProtKB-KW"/>
</dbReference>
<dbReference type="AlphaFoldDB" id="A0A561BS14"/>
<gene>
    <name evidence="10" type="ORF">FB561_2715</name>
</gene>
<dbReference type="Pfam" id="PF00089">
    <property type="entry name" value="Trypsin"/>
    <property type="match status" value="1"/>
</dbReference>
<feature type="active site" description="Charge relay system" evidence="6">
    <location>
        <position position="252"/>
    </location>
</feature>
<sequence>MKITPVRRAAAVLAAAGLAATSLLATQASATPAEGPDRFATAKAITSTLAEDATIPGTSWVTGPDGQVTVSYDDTVTGAKYDRLSAVTKRLGGQVTVQKIPGKLSKKLSGGDAIYGGGYRCSLGFNVTDGSSYFFLTAGHCGNVAAEWFADSGEGTSVGSVEDSSFPGNDYALVKYPAGTAEPPGNVNLYNGSFQEITTAGEASVGQEVQRSGSTTGLHDGTVTGVNATVNYAEGTVTGLIQTNVCAEGGDSGGALFAGEQALGLTSGGSGNCSTGGTTFFQPVTEALTTYNVDVY</sequence>
<protein>
    <submittedName>
        <fullName evidence="10">Streptogrisin D</fullName>
    </submittedName>
</protein>
<evidence type="ECO:0000256" key="3">
    <source>
        <dbReference type="ARBA" id="ARBA00022801"/>
    </source>
</evidence>
<evidence type="ECO:0000256" key="5">
    <source>
        <dbReference type="ARBA" id="ARBA00023157"/>
    </source>
</evidence>